<feature type="compositionally biased region" description="Low complexity" evidence="6">
    <location>
        <begin position="370"/>
        <end position="385"/>
    </location>
</feature>
<reference evidence="9 10" key="1">
    <citation type="submission" date="2019-06" db="EMBL/GenBank/DDBJ databases">
        <title>Sequencing the genomes of 1000 actinobacteria strains.</title>
        <authorList>
            <person name="Klenk H.-P."/>
        </authorList>
    </citation>
    <scope>NUCLEOTIDE SEQUENCE [LARGE SCALE GENOMIC DNA]</scope>
    <source>
        <strain evidence="9 10">DSM 46837</strain>
    </source>
</reference>
<feature type="transmembrane region" description="Helical" evidence="7">
    <location>
        <begin position="80"/>
        <end position="107"/>
    </location>
</feature>
<feature type="transmembrane region" description="Helical" evidence="7">
    <location>
        <begin position="39"/>
        <end position="60"/>
    </location>
</feature>
<dbReference type="InterPro" id="IPR008457">
    <property type="entry name" value="Cu-R_CopD_dom"/>
</dbReference>
<dbReference type="PANTHER" id="PTHR34820:SF4">
    <property type="entry name" value="INNER MEMBRANE PROTEIN YEBZ"/>
    <property type="match status" value="1"/>
</dbReference>
<evidence type="ECO:0000313" key="9">
    <source>
        <dbReference type="EMBL" id="TQN43938.1"/>
    </source>
</evidence>
<proteinExistence type="predicted"/>
<dbReference type="GO" id="GO:0006825">
    <property type="term" value="P:copper ion transport"/>
    <property type="evidence" value="ECO:0007669"/>
    <property type="project" value="InterPro"/>
</dbReference>
<dbReference type="AlphaFoldDB" id="A0A543PIN4"/>
<dbReference type="GO" id="GO:0005886">
    <property type="term" value="C:plasma membrane"/>
    <property type="evidence" value="ECO:0007669"/>
    <property type="project" value="UniProtKB-SubCell"/>
</dbReference>
<feature type="transmembrane region" description="Helical" evidence="7">
    <location>
        <begin position="168"/>
        <end position="186"/>
    </location>
</feature>
<evidence type="ECO:0000256" key="3">
    <source>
        <dbReference type="ARBA" id="ARBA00022692"/>
    </source>
</evidence>
<feature type="transmembrane region" description="Helical" evidence="7">
    <location>
        <begin position="230"/>
        <end position="249"/>
    </location>
</feature>
<feature type="transmembrane region" description="Helical" evidence="7">
    <location>
        <begin position="261"/>
        <end position="287"/>
    </location>
</feature>
<evidence type="ECO:0000256" key="7">
    <source>
        <dbReference type="SAM" id="Phobius"/>
    </source>
</evidence>
<organism evidence="9 10">
    <name type="scientific">Blastococcus colisei</name>
    <dbReference type="NCBI Taxonomy" id="1564162"/>
    <lineage>
        <taxon>Bacteria</taxon>
        <taxon>Bacillati</taxon>
        <taxon>Actinomycetota</taxon>
        <taxon>Actinomycetes</taxon>
        <taxon>Geodermatophilales</taxon>
        <taxon>Geodermatophilaceae</taxon>
        <taxon>Blastococcus</taxon>
    </lineage>
</organism>
<comment type="subcellular location">
    <subcellularLocation>
        <location evidence="1">Cell membrane</location>
        <topology evidence="1">Multi-pass membrane protein</topology>
    </subcellularLocation>
</comment>
<feature type="domain" description="Copper resistance protein D" evidence="8">
    <location>
        <begin position="260"/>
        <end position="360"/>
    </location>
</feature>
<dbReference type="OrthoDB" id="574459at2"/>
<gene>
    <name evidence="9" type="ORF">FHU33_3413</name>
</gene>
<evidence type="ECO:0000256" key="6">
    <source>
        <dbReference type="SAM" id="MobiDB-lite"/>
    </source>
</evidence>
<feature type="transmembrane region" description="Helical" evidence="7">
    <location>
        <begin position="342"/>
        <end position="362"/>
    </location>
</feature>
<dbReference type="PANTHER" id="PTHR34820">
    <property type="entry name" value="INNER MEMBRANE PROTEIN YEBZ"/>
    <property type="match status" value="1"/>
</dbReference>
<dbReference type="InterPro" id="IPR032694">
    <property type="entry name" value="CopC/D"/>
</dbReference>
<evidence type="ECO:0000256" key="4">
    <source>
        <dbReference type="ARBA" id="ARBA00022989"/>
    </source>
</evidence>
<dbReference type="Proteomes" id="UP000319865">
    <property type="component" value="Unassembled WGS sequence"/>
</dbReference>
<sequence length="484" mass="47596">MTTGRAAGATALAEAPGTAAAGTSTAAAPEDAAPLRGRVLGAVAAGIAGLVALLLLALAVGGGGQADASGLDQSGRLVDLGLPISALAARVAALGTVGTLLFAAVLLPGPGRALPAAAQRAARAASLWAAAWVGATALNALFTVSELVGVPPTSLTSSSVRIFVTDVAAGRAAVAVIAAAGFLALVARRCRGTASAALLLAVALSGLVVPAVLTGHSAAADNHLLAVTNLSVHVVSAAVWVGGLIALLVHGRGRDDLAPAAARFSAVALVCFLATGASGLLAAWLVLGGDTDALAAVTGTGYGWLLVGKAAGLAALGVFGWQHRRRTLPALRAGRRRAFRRFAALEAVVMLATIALAVALSASPPPAASSPPAVAQSVAPGAQPGPAAPEPGIEDMAGHDHGDLSVTVLIDETRFHVSAPVSPDTAVTVHNATGTEVTITAVDGSFDVVVPGGTLMTFPAPDEPGSYPFESRHSASFTGVLVVR</sequence>
<keyword evidence="5 7" id="KW-0472">Membrane</keyword>
<feature type="transmembrane region" description="Helical" evidence="7">
    <location>
        <begin position="198"/>
        <end position="218"/>
    </location>
</feature>
<evidence type="ECO:0000313" key="10">
    <source>
        <dbReference type="Proteomes" id="UP000319865"/>
    </source>
</evidence>
<evidence type="ECO:0000256" key="1">
    <source>
        <dbReference type="ARBA" id="ARBA00004651"/>
    </source>
</evidence>
<protein>
    <submittedName>
        <fullName evidence="9">Putative copper resistance protein D</fullName>
    </submittedName>
</protein>
<keyword evidence="4 7" id="KW-1133">Transmembrane helix</keyword>
<keyword evidence="10" id="KW-1185">Reference proteome</keyword>
<feature type="transmembrane region" description="Helical" evidence="7">
    <location>
        <begin position="302"/>
        <end position="321"/>
    </location>
</feature>
<feature type="region of interest" description="Disordered" evidence="6">
    <location>
        <begin position="369"/>
        <end position="398"/>
    </location>
</feature>
<comment type="caution">
    <text evidence="9">The sequence shown here is derived from an EMBL/GenBank/DDBJ whole genome shotgun (WGS) entry which is preliminary data.</text>
</comment>
<feature type="transmembrane region" description="Helical" evidence="7">
    <location>
        <begin position="127"/>
        <end position="148"/>
    </location>
</feature>
<dbReference type="EMBL" id="VFQE01000001">
    <property type="protein sequence ID" value="TQN43938.1"/>
    <property type="molecule type" value="Genomic_DNA"/>
</dbReference>
<keyword evidence="3 7" id="KW-0812">Transmembrane</keyword>
<evidence type="ECO:0000256" key="2">
    <source>
        <dbReference type="ARBA" id="ARBA00022475"/>
    </source>
</evidence>
<evidence type="ECO:0000259" key="8">
    <source>
        <dbReference type="Pfam" id="PF05425"/>
    </source>
</evidence>
<evidence type="ECO:0000256" key="5">
    <source>
        <dbReference type="ARBA" id="ARBA00023136"/>
    </source>
</evidence>
<dbReference type="Pfam" id="PF05425">
    <property type="entry name" value="CopD"/>
    <property type="match status" value="1"/>
</dbReference>
<name>A0A543PIN4_9ACTN</name>
<dbReference type="RefSeq" id="WP_142026366.1">
    <property type="nucleotide sequence ID" value="NZ_VFQE01000001.1"/>
</dbReference>
<keyword evidence="2" id="KW-1003">Cell membrane</keyword>
<accession>A0A543PIN4</accession>